<accession>D3BNZ3</accession>
<organism evidence="5 6">
    <name type="scientific">Heterostelium pallidum (strain ATCC 26659 / Pp 5 / PN500)</name>
    <name type="common">Cellular slime mold</name>
    <name type="synonym">Polysphondylium pallidum</name>
    <dbReference type="NCBI Taxonomy" id="670386"/>
    <lineage>
        <taxon>Eukaryota</taxon>
        <taxon>Amoebozoa</taxon>
        <taxon>Evosea</taxon>
        <taxon>Eumycetozoa</taxon>
        <taxon>Dictyostelia</taxon>
        <taxon>Acytosteliales</taxon>
        <taxon>Acytosteliaceae</taxon>
        <taxon>Heterostelium</taxon>
    </lineage>
</organism>
<dbReference type="InterPro" id="IPR038765">
    <property type="entry name" value="Papain-like_cys_pep_sf"/>
</dbReference>
<dbReference type="GO" id="GO:0006508">
    <property type="term" value="P:proteolysis"/>
    <property type="evidence" value="ECO:0007669"/>
    <property type="project" value="InterPro"/>
</dbReference>
<evidence type="ECO:0000259" key="3">
    <source>
        <dbReference type="SMART" id="SM00645"/>
    </source>
</evidence>
<evidence type="ECO:0000313" key="6">
    <source>
        <dbReference type="Proteomes" id="UP000001396"/>
    </source>
</evidence>
<comment type="caution">
    <text evidence="5">The sequence shown here is derived from an EMBL/GenBank/DDBJ whole genome shotgun (WGS) entry which is preliminary data.</text>
</comment>
<dbReference type="CDD" id="cd02248">
    <property type="entry name" value="Peptidase_C1A"/>
    <property type="match status" value="1"/>
</dbReference>
<feature type="domain" description="Cathepsin propeptide inhibitor" evidence="4">
    <location>
        <begin position="65"/>
        <end position="124"/>
    </location>
</feature>
<dbReference type="Pfam" id="PF08246">
    <property type="entry name" value="Inhibitor_I29"/>
    <property type="match status" value="1"/>
</dbReference>
<name>D3BNZ3_HETP5</name>
<evidence type="ECO:0000256" key="1">
    <source>
        <dbReference type="ARBA" id="ARBA00008455"/>
    </source>
</evidence>
<dbReference type="InterPro" id="IPR013128">
    <property type="entry name" value="Peptidase_C1A"/>
</dbReference>
<dbReference type="EMBL" id="ADBJ01000044">
    <property type="protein sequence ID" value="EFA77003.1"/>
    <property type="molecule type" value="Genomic_DNA"/>
</dbReference>
<dbReference type="AlphaFoldDB" id="D3BNZ3"/>
<dbReference type="OMA" id="ETRCESH"/>
<evidence type="ECO:0000259" key="4">
    <source>
        <dbReference type="SMART" id="SM00848"/>
    </source>
</evidence>
<dbReference type="SMART" id="SM00848">
    <property type="entry name" value="Inhibitor_I29"/>
    <property type="match status" value="1"/>
</dbReference>
<dbReference type="SMART" id="SM00645">
    <property type="entry name" value="Pept_C1"/>
    <property type="match status" value="1"/>
</dbReference>
<dbReference type="Gene3D" id="1.10.287.2250">
    <property type="match status" value="1"/>
</dbReference>
<dbReference type="STRING" id="670386.D3BNZ3"/>
<feature type="domain" description="Peptidase C1A papain C-terminal" evidence="3">
    <location>
        <begin position="194"/>
        <end position="400"/>
    </location>
</feature>
<keyword evidence="6" id="KW-1185">Reference proteome</keyword>
<evidence type="ECO:0000256" key="2">
    <source>
        <dbReference type="SAM" id="MobiDB-lite"/>
    </source>
</evidence>
<dbReference type="SUPFAM" id="SSF54001">
    <property type="entry name" value="Cysteine proteinases"/>
    <property type="match status" value="1"/>
</dbReference>
<dbReference type="PANTHER" id="PTHR12411">
    <property type="entry name" value="CYSTEINE PROTEASE FAMILY C1-RELATED"/>
    <property type="match status" value="1"/>
</dbReference>
<dbReference type="Pfam" id="PF00112">
    <property type="entry name" value="Peptidase_C1"/>
    <property type="match status" value="1"/>
</dbReference>
<dbReference type="GO" id="GO:0008234">
    <property type="term" value="F:cysteine-type peptidase activity"/>
    <property type="evidence" value="ECO:0007669"/>
    <property type="project" value="InterPro"/>
</dbReference>
<sequence>MIFIPTSSQPTSTSTTISTTGATTLTTSPSTTGTTTLPISTSISTLPATTISSTTSSNSEYQQQFTDWMIQNNKSYTNNEFLTRFNIFIDNLLYVNQFNSLTGNDTDAMKLGMNVFADLTLDEFTNTFLIKDLLNFSANSNTTSTSTSTTTTTTGGGLLGGLLTGVLTIGTGGSTSDGGLLTGSSKSSSSSLSTLMAVDWRAALPGVKNQGSCGSSYAFASLAPLEASLVRKGGQRVSLSEQEIVDCTKNSYFTYQKLIDGKGNSGCNGGWMTGVYDYIKRAGGVSEESSYPYNGVVQKCRPSGSKYGAIVNYVIIDNEQAMVNALTNVGPVAIALQAGVRSFQMYNGGIYYDAGAGSIDHEATLVGLGTENGVNYYIMRNSWGTGWGEGGLAKGIDLPIGTIKKIELIKIPNIQLINWS</sequence>
<dbReference type="GeneID" id="31365229"/>
<dbReference type="Gene3D" id="3.90.70.10">
    <property type="entry name" value="Cysteine proteinases"/>
    <property type="match status" value="1"/>
</dbReference>
<feature type="region of interest" description="Disordered" evidence="2">
    <location>
        <begin position="1"/>
        <end position="33"/>
    </location>
</feature>
<dbReference type="InterPro" id="IPR013201">
    <property type="entry name" value="Prot_inhib_I29"/>
</dbReference>
<dbReference type="InterPro" id="IPR039417">
    <property type="entry name" value="Peptidase_C1A_papain-like"/>
</dbReference>
<proteinExistence type="inferred from homology"/>
<dbReference type="Proteomes" id="UP000001396">
    <property type="component" value="Unassembled WGS sequence"/>
</dbReference>
<reference evidence="5 6" key="1">
    <citation type="journal article" date="2011" name="Genome Res.">
        <title>Phylogeny-wide analysis of social amoeba genomes highlights ancient origins for complex intercellular communication.</title>
        <authorList>
            <person name="Heidel A.J."/>
            <person name="Lawal H.M."/>
            <person name="Felder M."/>
            <person name="Schilde C."/>
            <person name="Helps N.R."/>
            <person name="Tunggal B."/>
            <person name="Rivero F."/>
            <person name="John U."/>
            <person name="Schleicher M."/>
            <person name="Eichinger L."/>
            <person name="Platzer M."/>
            <person name="Noegel A.A."/>
            <person name="Schaap P."/>
            <person name="Gloeckner G."/>
        </authorList>
    </citation>
    <scope>NUCLEOTIDE SEQUENCE [LARGE SCALE GENOMIC DNA]</scope>
    <source>
        <strain evidence="6">ATCC 26659 / Pp 5 / PN500</strain>
    </source>
</reference>
<gene>
    <name evidence="5" type="ORF">PPL_09755</name>
</gene>
<dbReference type="InterPro" id="IPR000668">
    <property type="entry name" value="Peptidase_C1A_C"/>
</dbReference>
<protein>
    <submittedName>
        <fullName evidence="5">Uncharacterized protein</fullName>
    </submittedName>
</protein>
<dbReference type="RefSeq" id="XP_020429134.1">
    <property type="nucleotide sequence ID" value="XM_020580547.1"/>
</dbReference>
<evidence type="ECO:0000313" key="5">
    <source>
        <dbReference type="EMBL" id="EFA77003.1"/>
    </source>
</evidence>
<comment type="similarity">
    <text evidence="1">Belongs to the peptidase C1 family.</text>
</comment>
<dbReference type="InParanoid" id="D3BNZ3"/>